<dbReference type="InterPro" id="IPR025202">
    <property type="entry name" value="PLD-like_dom"/>
</dbReference>
<gene>
    <name evidence="2" type="ORF">CIK65_07705</name>
</gene>
<dbReference type="GeneID" id="60906752"/>
<comment type="caution">
    <text evidence="2">The sequence shown here is derived from an EMBL/GenBank/DDBJ whole genome shotgun (WGS) entry which is preliminary data.</text>
</comment>
<dbReference type="Gene3D" id="3.30.870.10">
    <property type="entry name" value="Endonuclease Chain A"/>
    <property type="match status" value="1"/>
</dbReference>
<organism evidence="2 3">
    <name type="scientific">Brevibacterium aurantiacum</name>
    <dbReference type="NCBI Taxonomy" id="273384"/>
    <lineage>
        <taxon>Bacteria</taxon>
        <taxon>Bacillati</taxon>
        <taxon>Actinomycetota</taxon>
        <taxon>Actinomycetes</taxon>
        <taxon>Micrococcales</taxon>
        <taxon>Brevibacteriaceae</taxon>
        <taxon>Brevibacterium</taxon>
    </lineage>
</organism>
<reference evidence="2 3" key="1">
    <citation type="journal article" date="2017" name="Elife">
        <title>Extensive horizontal gene transfer in cheese-associated bacteria.</title>
        <authorList>
            <person name="Bonham K.S."/>
            <person name="Wolfe B.E."/>
            <person name="Dutton R.J."/>
        </authorList>
    </citation>
    <scope>NUCLEOTIDE SEQUENCE [LARGE SCALE GENOMIC DNA]</scope>
    <source>
        <strain evidence="2 3">962_8</strain>
    </source>
</reference>
<dbReference type="EMBL" id="NRGQ01000007">
    <property type="protein sequence ID" value="PCC43176.1"/>
    <property type="molecule type" value="Genomic_DNA"/>
</dbReference>
<dbReference type="AlphaFoldDB" id="A0A2A3YV12"/>
<dbReference type="RefSeq" id="WP_096177812.1">
    <property type="nucleotide sequence ID" value="NZ_CP025333.1"/>
</dbReference>
<feature type="domain" description="PLD phosphodiesterase" evidence="1">
    <location>
        <begin position="302"/>
        <end position="333"/>
    </location>
</feature>
<dbReference type="PROSITE" id="PS50035">
    <property type="entry name" value="PLD"/>
    <property type="match status" value="1"/>
</dbReference>
<dbReference type="InterPro" id="IPR059166">
    <property type="entry name" value="PLD-like_cat"/>
</dbReference>
<dbReference type="InterPro" id="IPR001736">
    <property type="entry name" value="PLipase_D/transphosphatidylase"/>
</dbReference>
<dbReference type="SUPFAM" id="SSF56024">
    <property type="entry name" value="Phospholipase D/nuclease"/>
    <property type="match status" value="1"/>
</dbReference>
<dbReference type="GO" id="GO:0003824">
    <property type="term" value="F:catalytic activity"/>
    <property type="evidence" value="ECO:0007669"/>
    <property type="project" value="InterPro"/>
</dbReference>
<evidence type="ECO:0000259" key="1">
    <source>
        <dbReference type="PROSITE" id="PS50035"/>
    </source>
</evidence>
<dbReference type="Pfam" id="PF13091">
    <property type="entry name" value="PLDc_2"/>
    <property type="match status" value="1"/>
</dbReference>
<name>A0A2A3YV12_BREAU</name>
<protein>
    <recommendedName>
        <fullName evidence="1">PLD phosphodiesterase domain-containing protein</fullName>
    </recommendedName>
</protein>
<dbReference type="GO" id="GO:0006793">
    <property type="term" value="P:phosphorus metabolic process"/>
    <property type="evidence" value="ECO:0007669"/>
    <property type="project" value="UniProtKB-ARBA"/>
</dbReference>
<dbReference type="CDD" id="cd09176">
    <property type="entry name" value="PLDc_unchar6"/>
    <property type="match status" value="1"/>
</dbReference>
<dbReference type="Proteomes" id="UP000218620">
    <property type="component" value="Unassembled WGS sequence"/>
</dbReference>
<sequence>MLNPDDQVLLTDALRPPPGFEIDYAVTTTYSLTLESILVAPMSFAMASADDVGTAAANNPIATLDAVQRHVDRTTVFVQAGGIHIPKSHSRIFAFLEDSVLEVEPPDQEGSFHPKMWAVRFANDDNEVHHRVIVTSRNLTQDSSWDTVLVLEEASDGEINAIPAAEFIRALPDLSTRPISRKRRNEVEDLATSLSTVRLTAPPPFTLGELVPMGVGEASWSFPQSAARTLIISPFLAATQLEVARAAAPDAMLISRADSMNELGRKGLASWDTFVLHAAADHPDDEAEPDTDDERRAPTRGFETGLHAKTAIIDRHDGESLTVTGSANFTQSAWTRNVEFNVVLHGPTSMTGVDEVLSAGDGEVGLSSIIEPYTPERWEPETDAERGVRYRIENFHRQLARSKPVLHLSIVDEESVSAELVLEPPADDLSETTQVWLYTVDTDIRDLRTDRPWVVAPVSITAFLAVETTAAYSSGTVTRRCVITCELTGDAVDRRKAALAAILSNPASVLRYLALLLGLDPTTHTVASEVRGEADSSTSMILDWNSPPDGGLPAVVLFEPLMHATRQPRELAKIANQIDELRSMPDAEERIPSDFLTMWDVVLEAVSPEGLS</sequence>
<proteinExistence type="predicted"/>
<evidence type="ECO:0000313" key="3">
    <source>
        <dbReference type="Proteomes" id="UP000218620"/>
    </source>
</evidence>
<evidence type="ECO:0000313" key="2">
    <source>
        <dbReference type="EMBL" id="PCC43176.1"/>
    </source>
</evidence>
<accession>A0A2A3YV12</accession>